<gene>
    <name evidence="13" type="ORF">MSAN_00896400</name>
</gene>
<feature type="transmembrane region" description="Helical" evidence="11">
    <location>
        <begin position="1545"/>
        <end position="1568"/>
    </location>
</feature>
<protein>
    <recommendedName>
        <fullName evidence="3">1,3-beta-glucan synthase</fullName>
        <ecNumber evidence="3">2.4.1.34</ecNumber>
    </recommendedName>
</protein>
<feature type="transmembrane region" description="Helical" evidence="11">
    <location>
        <begin position="517"/>
        <end position="536"/>
    </location>
</feature>
<evidence type="ECO:0000256" key="2">
    <source>
        <dbReference type="ARBA" id="ARBA00009040"/>
    </source>
</evidence>
<dbReference type="OrthoDB" id="1880850at2759"/>
<name>A0A8H6YWV8_9AGAR</name>
<sequence length="1775" mass="203246">MSSSQPSSPQPATSSEGYPGDSTPSSLEAHPTDPFATVNSNNVRQYYDDNDLDPRRTSGTPTEGLYDQSSTYDPYTPHDTDSDGDVYAQRFATSAESLNAMRTGHTSSPTAFSEYTVATGFDTYPAWTAERHIPLSKEEIEDIFLDLTQKFGFQRDSMRNMFDFLMQQLDSRASRMSPNQALLTLHADYIGGQHANYRKWYFAAQLDLDDAVGQTQNPGLNRLRSQSGKMPGRRPPREKALTTALERWRQAMHGMSQYDRLRQIALYLLCWGEAAQVRFCPEALCFIFKCADDYYRSPECQNRVEPIPEGMYLRSVVRPLYRFIRDQGYEVVDGKFVRRERDHESIIGYDDVNQLFWYPEGIARIVLQDKTRLVDIPPAQRFMRFDRIDWNRAFFKTYYEKRSFGHLLVNFNRIWIIHISMYFFYTSFNAPSIYEIGGKNFSAVRWSAVALGGGVSTLIMILATIAEFSYIPTTWNNTSHLTRRLLFLTVILALTCGPTFYIAIAASNNNVTSVTKIIGMVQCFISAVVTVVFAIVPSGRMFGDRVAGKNRKYLASQTFTASYPSLPLPNRITSIMLWLLVFGCKFVESYFYLTQAFRKPISVMVGMKIQGCSDRYFNNNLCSNQVAFTLAIMFVMDLVLFFLDTFLWYVIWNTVFSIGRSFVMGLSIWTPWVDIYQRLPKRMFSKLLATGEMETKYKPKVLVSQIWNAIIISMYREHLLSIDHVQRLLYHQVDAPNGRRALRAPPFFTATEGSEAERRISFFAQSLTTEIPASIPVDAMPTFTVLTPHYSEKILLSLREIIREEDKNTRVTLLEYLKQLHPIEWENFVKDTKILAEESAMFNAGNGTNPFGAVDEKAASNSKADDLPFYFIGFKSAAPEFTLRTRIWSSLRAQTLYRTVSGMMNYSKAIKLLYRVENPDVVQHFGANPDKLERELERMARRKFKFVVSMQRYSKFNKEEQENAEFLLRAYPDLQIAYLDEEPPRREGGEPRIFSALIDGHSEFVPETGKRRPKFRVELPGNPILGDGKSDNQNHAIIFYRGEYLQLIDANQDNYLEECLKIRNVLGEFEEYQTSETSPYARWDPKDNKKGPVAIVGAREYIFSENIGILGDLAASKEQTFGTLSARSMAFIGGKLHYGHPDFLNALYMTTRGGVSKAQKGLHLNEDIYAGMNAFGRGGRIKHTEYFQCGKGRDLGFGTILNFQTKIGTGMGEQMLSREYYYLGTQLPIDRFLTFYYGHPGFHIHNMLIITSVQLFIVTMIYLGTLNSSIKICQYTSSGQFIAGQGGCYNLVNVFQWIERCMISILLVFMISFLPLFLQELVERGTWKAIFRLAKQFGSLSPIFEVFSTQIYTHSILSNLTFGGARYIATGRGFATSRIHFSTLLSRFAGPSIYLGMRTLIMLLYVTLAMWTPYLIYFWISILSFCIAPFLFNPHQFVFSDWVVDYREFLRWMSRGNSRSHNNSWIGYCRLSRTMITGYKKKKLGHPSEKLSGDVPRADWRAVWWAEVVFPLCMAVIFVVAYMFVKSFPVDGKLPPSPLVRIAVIALGPIAWNAVVLLVLFLVSLFLGPMLDSSSPRFGSVIAAIAHILGLVGTVGFFEFFWFLELWNVSHAVLGLIAIISIQRAVHKILISVFLSREFKHDETNRAWWTGRWYGRGLGSHLMSQPAREFVVKIIELSLWTGDLILGHILLLMLTPPVLIPYFDRFHATMLFWLRPSKQIRAPLYSIKQRRQRQWIIIKYGIIYVFAIALIVALIALPVIFRTSLHFDCSICQNL</sequence>
<dbReference type="GO" id="GO:0051278">
    <property type="term" value="P:fungal-type cell wall polysaccharide biosynthetic process"/>
    <property type="evidence" value="ECO:0007669"/>
    <property type="project" value="TreeGrafter"/>
</dbReference>
<evidence type="ECO:0000256" key="7">
    <source>
        <dbReference type="ARBA" id="ARBA00022989"/>
    </source>
</evidence>
<dbReference type="PANTHER" id="PTHR12741:SF48">
    <property type="entry name" value="1,3-BETA-GLUCAN SYNTHASE COMPONENT FKS1-RELATED"/>
    <property type="match status" value="1"/>
</dbReference>
<proteinExistence type="inferred from homology"/>
<evidence type="ECO:0000256" key="10">
    <source>
        <dbReference type="SAM" id="MobiDB-lite"/>
    </source>
</evidence>
<keyword evidence="14" id="KW-1185">Reference proteome</keyword>
<feature type="domain" description="1,3-beta-glucan synthase component FKS1-like" evidence="12">
    <location>
        <begin position="258"/>
        <end position="370"/>
    </location>
</feature>
<feature type="region of interest" description="Disordered" evidence="10">
    <location>
        <begin position="1"/>
        <end position="85"/>
    </location>
</feature>
<dbReference type="GO" id="GO:0005886">
    <property type="term" value="C:plasma membrane"/>
    <property type="evidence" value="ECO:0007669"/>
    <property type="project" value="TreeGrafter"/>
</dbReference>
<dbReference type="InterPro" id="IPR026899">
    <property type="entry name" value="FKS1-like_dom1"/>
</dbReference>
<keyword evidence="8 11" id="KW-0472">Membrane</keyword>
<feature type="transmembrane region" description="Helical" evidence="11">
    <location>
        <begin position="1247"/>
        <end position="1265"/>
    </location>
</feature>
<feature type="compositionally biased region" description="Low complexity" evidence="10">
    <location>
        <begin position="1"/>
        <end position="15"/>
    </location>
</feature>
<evidence type="ECO:0000256" key="5">
    <source>
        <dbReference type="ARBA" id="ARBA00022679"/>
    </source>
</evidence>
<feature type="transmembrane region" description="Helical" evidence="11">
    <location>
        <begin position="1502"/>
        <end position="1525"/>
    </location>
</feature>
<keyword evidence="6 11" id="KW-0812">Transmembrane</keyword>
<dbReference type="EMBL" id="JACAZH010000006">
    <property type="protein sequence ID" value="KAF7366397.1"/>
    <property type="molecule type" value="Genomic_DNA"/>
</dbReference>
<feature type="compositionally biased region" description="Polar residues" evidence="10">
    <location>
        <begin position="217"/>
        <end position="228"/>
    </location>
</feature>
<feature type="transmembrane region" description="Helical" evidence="11">
    <location>
        <begin position="446"/>
        <end position="465"/>
    </location>
</feature>
<dbReference type="Pfam" id="PF14288">
    <property type="entry name" value="FKS1_dom1"/>
    <property type="match status" value="1"/>
</dbReference>
<dbReference type="InterPro" id="IPR003440">
    <property type="entry name" value="Glyco_trans_48_dom"/>
</dbReference>
<evidence type="ECO:0000256" key="3">
    <source>
        <dbReference type="ARBA" id="ARBA00012589"/>
    </source>
</evidence>
<evidence type="ECO:0000256" key="1">
    <source>
        <dbReference type="ARBA" id="ARBA00004141"/>
    </source>
</evidence>
<dbReference type="Proteomes" id="UP000623467">
    <property type="component" value="Unassembled WGS sequence"/>
</dbReference>
<dbReference type="EC" id="2.4.1.34" evidence="3"/>
<dbReference type="SMART" id="SM01205">
    <property type="entry name" value="FKS1_dom1"/>
    <property type="match status" value="1"/>
</dbReference>
<evidence type="ECO:0000313" key="13">
    <source>
        <dbReference type="EMBL" id="KAF7366397.1"/>
    </source>
</evidence>
<keyword evidence="7 11" id="KW-1133">Transmembrane helix</keyword>
<dbReference type="GO" id="GO:0000148">
    <property type="term" value="C:1,3-beta-D-glucan synthase complex"/>
    <property type="evidence" value="ECO:0007669"/>
    <property type="project" value="InterPro"/>
</dbReference>
<dbReference type="Pfam" id="PF23605">
    <property type="entry name" value="FKS1_dom2"/>
    <property type="match status" value="1"/>
</dbReference>
<evidence type="ECO:0000256" key="4">
    <source>
        <dbReference type="ARBA" id="ARBA00022676"/>
    </source>
</evidence>
<feature type="transmembrane region" description="Helical" evidence="11">
    <location>
        <begin position="1297"/>
        <end position="1318"/>
    </location>
</feature>
<organism evidence="13 14">
    <name type="scientific">Mycena sanguinolenta</name>
    <dbReference type="NCBI Taxonomy" id="230812"/>
    <lineage>
        <taxon>Eukaryota</taxon>
        <taxon>Fungi</taxon>
        <taxon>Dikarya</taxon>
        <taxon>Basidiomycota</taxon>
        <taxon>Agaricomycotina</taxon>
        <taxon>Agaricomycetes</taxon>
        <taxon>Agaricomycetidae</taxon>
        <taxon>Agaricales</taxon>
        <taxon>Marasmiineae</taxon>
        <taxon>Mycenaceae</taxon>
        <taxon>Mycena</taxon>
    </lineage>
</organism>
<feature type="transmembrane region" description="Helical" evidence="11">
    <location>
        <begin position="404"/>
        <end position="425"/>
    </location>
</feature>
<feature type="transmembrane region" description="Helical" evidence="11">
    <location>
        <begin position="485"/>
        <end position="505"/>
    </location>
</feature>
<dbReference type="Pfam" id="PF02364">
    <property type="entry name" value="Glucan_synthase"/>
    <property type="match status" value="1"/>
</dbReference>
<feature type="transmembrane region" description="Helical" evidence="11">
    <location>
        <begin position="1388"/>
        <end position="1408"/>
    </location>
</feature>
<accession>A0A8H6YWV8</accession>
<comment type="subcellular location">
    <subcellularLocation>
        <location evidence="1">Membrane</location>
        <topology evidence="1">Multi-pass membrane protein</topology>
    </subcellularLocation>
</comment>
<evidence type="ECO:0000313" key="14">
    <source>
        <dbReference type="Proteomes" id="UP000623467"/>
    </source>
</evidence>
<feature type="transmembrane region" description="Helical" evidence="11">
    <location>
        <begin position="575"/>
        <end position="593"/>
    </location>
</feature>
<comment type="catalytic activity">
    <reaction evidence="9">
        <text>[(1-&gt;3)-beta-D-glucosyl](n) + UDP-alpha-D-glucose = [(1-&gt;3)-beta-D-glucosyl](n+1) + UDP + H(+)</text>
        <dbReference type="Rhea" id="RHEA:21476"/>
        <dbReference type="Rhea" id="RHEA-COMP:11146"/>
        <dbReference type="Rhea" id="RHEA-COMP:14303"/>
        <dbReference type="ChEBI" id="CHEBI:15378"/>
        <dbReference type="ChEBI" id="CHEBI:37671"/>
        <dbReference type="ChEBI" id="CHEBI:58223"/>
        <dbReference type="ChEBI" id="CHEBI:58885"/>
        <dbReference type="EC" id="2.4.1.34"/>
    </reaction>
</comment>
<feature type="transmembrane region" description="Helical" evidence="11">
    <location>
        <begin position="1737"/>
        <end position="1761"/>
    </location>
</feature>
<feature type="region of interest" description="Disordered" evidence="10">
    <location>
        <begin position="217"/>
        <end position="237"/>
    </location>
</feature>
<keyword evidence="5" id="KW-0808">Transferase</keyword>
<comment type="similarity">
    <text evidence="2">Belongs to the glycosyltransferase 48 family.</text>
</comment>
<evidence type="ECO:0000256" key="11">
    <source>
        <dbReference type="SAM" id="Phobius"/>
    </source>
</evidence>
<evidence type="ECO:0000259" key="12">
    <source>
        <dbReference type="SMART" id="SM01205"/>
    </source>
</evidence>
<feature type="transmembrane region" description="Helical" evidence="11">
    <location>
        <begin position="1414"/>
        <end position="1432"/>
    </location>
</feature>
<evidence type="ECO:0000256" key="6">
    <source>
        <dbReference type="ARBA" id="ARBA00022692"/>
    </source>
</evidence>
<feature type="transmembrane region" description="Helical" evidence="11">
    <location>
        <begin position="626"/>
        <end position="651"/>
    </location>
</feature>
<evidence type="ECO:0000256" key="9">
    <source>
        <dbReference type="ARBA" id="ARBA00047777"/>
    </source>
</evidence>
<comment type="caution">
    <text evidence="13">The sequence shown here is derived from an EMBL/GenBank/DDBJ whole genome shotgun (WGS) entry which is preliminary data.</text>
</comment>
<reference evidence="13" key="1">
    <citation type="submission" date="2020-05" db="EMBL/GenBank/DDBJ databases">
        <title>Mycena genomes resolve the evolution of fungal bioluminescence.</title>
        <authorList>
            <person name="Tsai I.J."/>
        </authorList>
    </citation>
    <scope>NUCLEOTIDE SEQUENCE</scope>
    <source>
        <strain evidence="13">160909Yilan</strain>
    </source>
</reference>
<feature type="transmembrane region" description="Helical" evidence="11">
    <location>
        <begin position="1580"/>
        <end position="1603"/>
    </location>
</feature>
<feature type="compositionally biased region" description="Polar residues" evidence="10">
    <location>
        <begin position="57"/>
        <end position="73"/>
    </location>
</feature>
<dbReference type="GO" id="GO:0003843">
    <property type="term" value="F:1,3-beta-D-glucan synthase activity"/>
    <property type="evidence" value="ECO:0007669"/>
    <property type="project" value="UniProtKB-EC"/>
</dbReference>
<evidence type="ECO:0000256" key="8">
    <source>
        <dbReference type="ARBA" id="ARBA00023136"/>
    </source>
</evidence>
<dbReference type="GO" id="GO:0006075">
    <property type="term" value="P:(1-&gt;3)-beta-D-glucan biosynthetic process"/>
    <property type="evidence" value="ECO:0007669"/>
    <property type="project" value="InterPro"/>
</dbReference>
<keyword evidence="4" id="KW-0328">Glycosyltransferase</keyword>
<dbReference type="PANTHER" id="PTHR12741">
    <property type="entry name" value="LYST-INTERACTING PROTEIN LIP5 DOPAMINE RESPONSIVE PROTEIN DRG-1"/>
    <property type="match status" value="1"/>
</dbReference>
<dbReference type="InterPro" id="IPR056261">
    <property type="entry name" value="FKS1-like_dom2"/>
</dbReference>